<evidence type="ECO:0000313" key="3">
    <source>
        <dbReference type="EMBL" id="MBO0952107.1"/>
    </source>
</evidence>
<dbReference type="SUPFAM" id="SSF53474">
    <property type="entry name" value="alpha/beta-Hydrolases"/>
    <property type="match status" value="1"/>
</dbReference>
<evidence type="ECO:0000313" key="4">
    <source>
        <dbReference type="Proteomes" id="UP000664628"/>
    </source>
</evidence>
<dbReference type="PIRSF" id="PIRSF005211">
    <property type="entry name" value="Ab_hydro_YheT"/>
    <property type="match status" value="1"/>
</dbReference>
<evidence type="ECO:0000259" key="2">
    <source>
        <dbReference type="Pfam" id="PF00561"/>
    </source>
</evidence>
<protein>
    <submittedName>
        <fullName evidence="3">Alpha/beta fold hydrolase</fullName>
    </submittedName>
</protein>
<dbReference type="InterPro" id="IPR012020">
    <property type="entry name" value="ABHD4"/>
</dbReference>
<dbReference type="InterPro" id="IPR029058">
    <property type="entry name" value="AB_hydrolase_fold"/>
</dbReference>
<dbReference type="RefSeq" id="WP_207332063.1">
    <property type="nucleotide sequence ID" value="NZ_JAFMYW010000010.1"/>
</dbReference>
<proteinExistence type="inferred from homology"/>
<dbReference type="InterPro" id="IPR050960">
    <property type="entry name" value="AB_hydrolase_4_sf"/>
</dbReference>
<gene>
    <name evidence="3" type="ORF">J2I46_26230</name>
</gene>
<evidence type="ECO:0000256" key="1">
    <source>
        <dbReference type="ARBA" id="ARBA00010884"/>
    </source>
</evidence>
<dbReference type="InterPro" id="IPR000073">
    <property type="entry name" value="AB_hydrolase_1"/>
</dbReference>
<name>A0ABS3JQ33_9BACT</name>
<keyword evidence="3" id="KW-0378">Hydrolase</keyword>
<reference evidence="3 4" key="1">
    <citation type="submission" date="2021-03" db="EMBL/GenBank/DDBJ databases">
        <title>Fibrella sp. HMF5405 genome sequencing and assembly.</title>
        <authorList>
            <person name="Kang H."/>
            <person name="Kim H."/>
            <person name="Bae S."/>
            <person name="Joh K."/>
        </authorList>
    </citation>
    <scope>NUCLEOTIDE SEQUENCE [LARGE SCALE GENOMIC DNA]</scope>
    <source>
        <strain evidence="3 4">HMF5405</strain>
    </source>
</reference>
<dbReference type="Gene3D" id="3.40.50.1820">
    <property type="entry name" value="alpha/beta hydrolase"/>
    <property type="match status" value="1"/>
</dbReference>
<comment type="caution">
    <text evidence="3">The sequence shown here is derived from an EMBL/GenBank/DDBJ whole genome shotgun (WGS) entry which is preliminary data.</text>
</comment>
<feature type="domain" description="AB hydrolase-1" evidence="2">
    <location>
        <begin position="62"/>
        <end position="301"/>
    </location>
</feature>
<dbReference type="EMBL" id="JAFMYW010000010">
    <property type="protein sequence ID" value="MBO0952107.1"/>
    <property type="molecule type" value="Genomic_DNA"/>
</dbReference>
<dbReference type="PANTHER" id="PTHR10794:SF94">
    <property type="entry name" value="ESTERASE YHET-RELATED"/>
    <property type="match status" value="1"/>
</dbReference>
<sequence>MPVIASAYPGPPRFQYNAHLQTIIPSLTRRIPGVIYQRERLTLEDGDFVDLDWLRTSANRRLVVLTHGLEGDSSRHYIVGSARLFHEQQFDVLAWNCRSCSGEMNRAFRLYNHGEIGDIHEVITHALALKQYDDVVLVGYSMGGNISLKYAGVHGANLPLAIRNVIAISAPVDLKASASLLDRPSNRFYRNRFMKKLLVKITRKAALFPGRLNMARLAQVRVWKDFDEWFSAPVNSYRDADDFYEQGSAINFMQNLTVPTLLLNAQNDPLLSPECSPVWLADQLPNFFLETPQLGGHVGFMMPRSLFSYAERRALAFAMGKR</sequence>
<dbReference type="PANTHER" id="PTHR10794">
    <property type="entry name" value="ABHYDROLASE DOMAIN-CONTAINING PROTEIN"/>
    <property type="match status" value="1"/>
</dbReference>
<keyword evidence="4" id="KW-1185">Reference proteome</keyword>
<dbReference type="Pfam" id="PF00561">
    <property type="entry name" value="Abhydrolase_1"/>
    <property type="match status" value="1"/>
</dbReference>
<organism evidence="3 4">
    <name type="scientific">Fibrella forsythiae</name>
    <dbReference type="NCBI Taxonomy" id="2817061"/>
    <lineage>
        <taxon>Bacteria</taxon>
        <taxon>Pseudomonadati</taxon>
        <taxon>Bacteroidota</taxon>
        <taxon>Cytophagia</taxon>
        <taxon>Cytophagales</taxon>
        <taxon>Spirosomataceae</taxon>
        <taxon>Fibrella</taxon>
    </lineage>
</organism>
<dbReference type="GO" id="GO:0016787">
    <property type="term" value="F:hydrolase activity"/>
    <property type="evidence" value="ECO:0007669"/>
    <property type="project" value="UniProtKB-KW"/>
</dbReference>
<comment type="similarity">
    <text evidence="1">Belongs to the AB hydrolase superfamily. AB hydrolase 4 family.</text>
</comment>
<accession>A0ABS3JQ33</accession>
<dbReference type="Proteomes" id="UP000664628">
    <property type="component" value="Unassembled WGS sequence"/>
</dbReference>